<keyword evidence="4 5" id="KW-0440">LIM domain</keyword>
<feature type="domain" description="LIM zinc-binding" evidence="7">
    <location>
        <begin position="207"/>
        <end position="271"/>
    </location>
</feature>
<name>A0A0C3BGG6_PILCF</name>
<feature type="compositionally biased region" description="Low complexity" evidence="6">
    <location>
        <begin position="457"/>
        <end position="488"/>
    </location>
</feature>
<feature type="compositionally biased region" description="Polar residues" evidence="6">
    <location>
        <begin position="31"/>
        <end position="47"/>
    </location>
</feature>
<dbReference type="OrthoDB" id="1112565at2759"/>
<keyword evidence="9" id="KW-1185">Reference proteome</keyword>
<feature type="compositionally biased region" description="Polar residues" evidence="6">
    <location>
        <begin position="339"/>
        <end position="348"/>
    </location>
</feature>
<dbReference type="STRING" id="765440.A0A0C3BGG6"/>
<dbReference type="InterPro" id="IPR001781">
    <property type="entry name" value="Znf_LIM"/>
</dbReference>
<feature type="region of interest" description="Disordered" evidence="6">
    <location>
        <begin position="795"/>
        <end position="816"/>
    </location>
</feature>
<dbReference type="PANTHER" id="PTHR24205:SF16">
    <property type="entry name" value="GH01042P-RELATED"/>
    <property type="match status" value="1"/>
</dbReference>
<dbReference type="CDD" id="cd08368">
    <property type="entry name" value="LIM"/>
    <property type="match status" value="1"/>
</dbReference>
<dbReference type="GO" id="GO:0003712">
    <property type="term" value="F:transcription coregulator activity"/>
    <property type="evidence" value="ECO:0007669"/>
    <property type="project" value="TreeGrafter"/>
</dbReference>
<evidence type="ECO:0000256" key="4">
    <source>
        <dbReference type="ARBA" id="ARBA00023038"/>
    </source>
</evidence>
<evidence type="ECO:0000256" key="1">
    <source>
        <dbReference type="ARBA" id="ARBA00022723"/>
    </source>
</evidence>
<dbReference type="Pfam" id="PF00412">
    <property type="entry name" value="LIM"/>
    <property type="match status" value="1"/>
</dbReference>
<keyword evidence="2" id="KW-0677">Repeat</keyword>
<feature type="compositionally biased region" description="Basic and acidic residues" evidence="6">
    <location>
        <begin position="49"/>
        <end position="58"/>
    </location>
</feature>
<dbReference type="EMBL" id="KN832985">
    <property type="protein sequence ID" value="KIM85383.1"/>
    <property type="molecule type" value="Genomic_DNA"/>
</dbReference>
<feature type="compositionally biased region" description="Polar residues" evidence="6">
    <location>
        <begin position="588"/>
        <end position="612"/>
    </location>
</feature>
<sequence length="958" mass="102381">MGFCRRCGEIVVGPKCKCGGRPVDPVVRWNPGNNTNSQVSDRWSQTYVARDKSPDRRSPSRGPPSPSSTSTPEPQTETSVSPTKRFPRPNTGASQQPLTPRVTAHITSTTTYRPPSPLKYSSSISDTSSSPTARAESGILPSPDKSELIKAYGSVLQPKETLSTHSCTICSSIFPPDATIYPDPNASSTSNRFLCRPCFTTNGGSKGDCPTCDRPVLILKSEGGFVENSGRVWHKRCFCCESCFKNIGDTPMVDLMGRPSCAECFDNCLKKSPGRDSAKNSPRRPYDSPDNTKEKSNNPGGLIGSRKSREGSPAIEELEQRLGIVKSRESSPALEELSQRLNAVSARTPTKDSPRRSLIAQWSGSREGSPLVERRGRGRNVETDGGGSPLASADNGKSARQATFERQQGEELADSPSQRLFKRITSPEGKTTPHTSESPTPTDDAVEEMKKRFLKHSSSSSSLASNSSSVSPSPLLRRPTSTSRTPTPQKVSSKIPVSTSRHGSPSLRSSFSTSNLPSTRDRDSYASSISSISDLTADFSDTITESSAPSSPPSFSPPPGKDDVFGSSPRCYPLEETTDDEGQDIFNIRTTPTPKSKASSLPHNLGTQSPVHSPSRLCDKCEGSLFTTKDGGKFVTVPGESGEMETSPKTYHSECFRCNVCRGTFKETGAGQAVFVRGENGACHPECAPPEKIKIRHIPRARATTIPSSKTSAITAPAPTRIPKTQANHTSMPSQSKVPQPILTTTTSLPRFGSSVACPGCHKSVSVMEKGVVPGPQGTKWHSTCLVCGGKDVTNRRGRREDDKQPGCGKRLDSAAKADGEGGVWCRECLSLLPSGLRSSPEASPTLATAPVAPSYTGMRNGGPFGSVNIPRTISQHRATTTLARQFTGVGGSDAALMRQLTGGGLTPTRQLTGSPTKQLGMLSSNRPRPKSVIGISTRSVDEGRGMYLVRELTGVGE</sequence>
<reference evidence="8 9" key="1">
    <citation type="submission" date="2014-04" db="EMBL/GenBank/DDBJ databases">
        <authorList>
            <consortium name="DOE Joint Genome Institute"/>
            <person name="Kuo A."/>
            <person name="Tarkka M."/>
            <person name="Buscot F."/>
            <person name="Kohler A."/>
            <person name="Nagy L.G."/>
            <person name="Floudas D."/>
            <person name="Copeland A."/>
            <person name="Barry K.W."/>
            <person name="Cichocki N."/>
            <person name="Veneault-Fourrey C."/>
            <person name="LaButti K."/>
            <person name="Lindquist E.A."/>
            <person name="Lipzen A."/>
            <person name="Lundell T."/>
            <person name="Morin E."/>
            <person name="Murat C."/>
            <person name="Sun H."/>
            <person name="Tunlid A."/>
            <person name="Henrissat B."/>
            <person name="Grigoriev I.V."/>
            <person name="Hibbett D.S."/>
            <person name="Martin F."/>
            <person name="Nordberg H.P."/>
            <person name="Cantor M.N."/>
            <person name="Hua S.X."/>
        </authorList>
    </citation>
    <scope>NUCLEOTIDE SEQUENCE [LARGE SCALE GENOMIC DNA]</scope>
    <source>
        <strain evidence="8 9">F 1598</strain>
    </source>
</reference>
<proteinExistence type="predicted"/>
<protein>
    <recommendedName>
        <fullName evidence="7">LIM zinc-binding domain-containing protein</fullName>
    </recommendedName>
</protein>
<dbReference type="GO" id="GO:0030695">
    <property type="term" value="F:GTPase regulator activity"/>
    <property type="evidence" value="ECO:0007669"/>
    <property type="project" value="UniProtKB-ARBA"/>
</dbReference>
<dbReference type="SMART" id="SM00132">
    <property type="entry name" value="LIM"/>
    <property type="match status" value="2"/>
</dbReference>
<evidence type="ECO:0000256" key="6">
    <source>
        <dbReference type="SAM" id="MobiDB-lite"/>
    </source>
</evidence>
<evidence type="ECO:0000313" key="8">
    <source>
        <dbReference type="EMBL" id="KIM85383.1"/>
    </source>
</evidence>
<dbReference type="HOGENOM" id="CLU_003767_0_0_1"/>
<accession>A0A0C3BGG6</accession>
<evidence type="ECO:0000256" key="2">
    <source>
        <dbReference type="ARBA" id="ARBA00022737"/>
    </source>
</evidence>
<feature type="region of interest" description="Disordered" evidence="6">
    <location>
        <begin position="29"/>
        <end position="144"/>
    </location>
</feature>
<feature type="region of interest" description="Disordered" evidence="6">
    <location>
        <begin position="273"/>
        <end position="313"/>
    </location>
</feature>
<feature type="compositionally biased region" description="Polar residues" evidence="6">
    <location>
        <begin position="489"/>
        <end position="518"/>
    </location>
</feature>
<reference evidence="9" key="2">
    <citation type="submission" date="2015-01" db="EMBL/GenBank/DDBJ databases">
        <title>Evolutionary Origins and Diversification of the Mycorrhizal Mutualists.</title>
        <authorList>
            <consortium name="DOE Joint Genome Institute"/>
            <consortium name="Mycorrhizal Genomics Consortium"/>
            <person name="Kohler A."/>
            <person name="Kuo A."/>
            <person name="Nagy L.G."/>
            <person name="Floudas D."/>
            <person name="Copeland A."/>
            <person name="Barry K.W."/>
            <person name="Cichocki N."/>
            <person name="Veneault-Fourrey C."/>
            <person name="LaButti K."/>
            <person name="Lindquist E.A."/>
            <person name="Lipzen A."/>
            <person name="Lundell T."/>
            <person name="Morin E."/>
            <person name="Murat C."/>
            <person name="Riley R."/>
            <person name="Ohm R."/>
            <person name="Sun H."/>
            <person name="Tunlid A."/>
            <person name="Henrissat B."/>
            <person name="Grigoriev I.V."/>
            <person name="Hibbett D.S."/>
            <person name="Martin F."/>
        </authorList>
    </citation>
    <scope>NUCLEOTIDE SEQUENCE [LARGE SCALE GENOMIC DNA]</scope>
    <source>
        <strain evidence="9">F 1598</strain>
    </source>
</reference>
<feature type="compositionally biased region" description="Low complexity" evidence="6">
    <location>
        <begin position="432"/>
        <end position="442"/>
    </location>
</feature>
<evidence type="ECO:0000259" key="7">
    <source>
        <dbReference type="PROSITE" id="PS50023"/>
    </source>
</evidence>
<dbReference type="Gene3D" id="2.10.110.10">
    <property type="entry name" value="Cysteine Rich Protein"/>
    <property type="match status" value="3"/>
</dbReference>
<dbReference type="InParanoid" id="A0A0C3BGG6"/>
<dbReference type="PANTHER" id="PTHR24205">
    <property type="entry name" value="FOUR AND A HALF LIM DOMAINS PROTEIN"/>
    <property type="match status" value="1"/>
</dbReference>
<dbReference type="PROSITE" id="PS00478">
    <property type="entry name" value="LIM_DOMAIN_1"/>
    <property type="match status" value="1"/>
</dbReference>
<feature type="domain" description="LIM zinc-binding" evidence="7">
    <location>
        <begin position="616"/>
        <end position="694"/>
    </location>
</feature>
<feature type="region of interest" description="Disordered" evidence="6">
    <location>
        <begin position="339"/>
        <end position="527"/>
    </location>
</feature>
<evidence type="ECO:0000313" key="9">
    <source>
        <dbReference type="Proteomes" id="UP000054166"/>
    </source>
</evidence>
<feature type="compositionally biased region" description="Basic and acidic residues" evidence="6">
    <location>
        <begin position="372"/>
        <end position="382"/>
    </location>
</feature>
<dbReference type="Proteomes" id="UP000054166">
    <property type="component" value="Unassembled WGS sequence"/>
</dbReference>
<dbReference type="GO" id="GO:0046872">
    <property type="term" value="F:metal ion binding"/>
    <property type="evidence" value="ECO:0007669"/>
    <property type="project" value="UniProtKB-KW"/>
</dbReference>
<dbReference type="AlphaFoldDB" id="A0A0C3BGG6"/>
<organism evidence="8 9">
    <name type="scientific">Piloderma croceum (strain F 1598)</name>
    <dbReference type="NCBI Taxonomy" id="765440"/>
    <lineage>
        <taxon>Eukaryota</taxon>
        <taxon>Fungi</taxon>
        <taxon>Dikarya</taxon>
        <taxon>Basidiomycota</taxon>
        <taxon>Agaricomycotina</taxon>
        <taxon>Agaricomycetes</taxon>
        <taxon>Agaricomycetidae</taxon>
        <taxon>Atheliales</taxon>
        <taxon>Atheliaceae</taxon>
        <taxon>Piloderma</taxon>
    </lineage>
</organism>
<evidence type="ECO:0000256" key="5">
    <source>
        <dbReference type="PROSITE-ProRule" id="PRU00125"/>
    </source>
</evidence>
<feature type="compositionally biased region" description="Low complexity" evidence="6">
    <location>
        <begin position="121"/>
        <end position="130"/>
    </location>
</feature>
<keyword evidence="1 5" id="KW-0479">Metal-binding</keyword>
<dbReference type="PROSITE" id="PS50023">
    <property type="entry name" value="LIM_DOMAIN_2"/>
    <property type="match status" value="2"/>
</dbReference>
<dbReference type="GO" id="GO:0005634">
    <property type="term" value="C:nucleus"/>
    <property type="evidence" value="ECO:0007669"/>
    <property type="project" value="TreeGrafter"/>
</dbReference>
<feature type="compositionally biased region" description="Low complexity" evidence="6">
    <location>
        <begin position="67"/>
        <end position="83"/>
    </location>
</feature>
<feature type="compositionally biased region" description="Pro residues" evidence="6">
    <location>
        <begin position="550"/>
        <end position="559"/>
    </location>
</feature>
<gene>
    <name evidence="8" type="ORF">PILCRDRAFT_817391</name>
</gene>
<keyword evidence="3 5" id="KW-0862">Zinc</keyword>
<feature type="region of interest" description="Disordered" evidence="6">
    <location>
        <begin position="540"/>
        <end position="613"/>
    </location>
</feature>
<feature type="compositionally biased region" description="Basic and acidic residues" evidence="6">
    <location>
        <begin position="273"/>
        <end position="296"/>
    </location>
</feature>
<evidence type="ECO:0000256" key="3">
    <source>
        <dbReference type="ARBA" id="ARBA00022833"/>
    </source>
</evidence>